<sequence length="193" mass="21497">MPKIKTPKSSPHKNTAGPPFQNQRKSHKMPSPQKISLPQAPQNISSPNDELVKDSTQEIPAPHTDRLGAKLPMEELVHPCPRPRPTPIYLQPSHDASTITPPRPTFDGSGLDSVEKLWLRHQYPLYLDVQGNSAAKMALLEHVAGEFLKEFPSHVPRCEGSRYDQAHALKSAKKCIIPQIYSHFKALGRGARL</sequence>
<organism evidence="2 3">
    <name type="scientific">Collybiopsis luxurians FD-317 M1</name>
    <dbReference type="NCBI Taxonomy" id="944289"/>
    <lineage>
        <taxon>Eukaryota</taxon>
        <taxon>Fungi</taxon>
        <taxon>Dikarya</taxon>
        <taxon>Basidiomycota</taxon>
        <taxon>Agaricomycotina</taxon>
        <taxon>Agaricomycetes</taxon>
        <taxon>Agaricomycetidae</taxon>
        <taxon>Agaricales</taxon>
        <taxon>Marasmiineae</taxon>
        <taxon>Omphalotaceae</taxon>
        <taxon>Collybiopsis</taxon>
        <taxon>Collybiopsis luxurians</taxon>
    </lineage>
</organism>
<evidence type="ECO:0000313" key="3">
    <source>
        <dbReference type="Proteomes" id="UP000053593"/>
    </source>
</evidence>
<name>A0A0D0C315_9AGAR</name>
<dbReference type="AlphaFoldDB" id="A0A0D0C315"/>
<gene>
    <name evidence="2" type="ORF">GYMLUDRAFT_251381</name>
</gene>
<keyword evidence="3" id="KW-1185">Reference proteome</keyword>
<feature type="region of interest" description="Disordered" evidence="1">
    <location>
        <begin position="1"/>
        <end position="53"/>
    </location>
</feature>
<evidence type="ECO:0000256" key="1">
    <source>
        <dbReference type="SAM" id="MobiDB-lite"/>
    </source>
</evidence>
<evidence type="ECO:0000313" key="2">
    <source>
        <dbReference type="EMBL" id="KIK52242.1"/>
    </source>
</evidence>
<reference evidence="2 3" key="1">
    <citation type="submission" date="2014-04" db="EMBL/GenBank/DDBJ databases">
        <title>Evolutionary Origins and Diversification of the Mycorrhizal Mutualists.</title>
        <authorList>
            <consortium name="DOE Joint Genome Institute"/>
            <consortium name="Mycorrhizal Genomics Consortium"/>
            <person name="Kohler A."/>
            <person name="Kuo A."/>
            <person name="Nagy L.G."/>
            <person name="Floudas D."/>
            <person name="Copeland A."/>
            <person name="Barry K.W."/>
            <person name="Cichocki N."/>
            <person name="Veneault-Fourrey C."/>
            <person name="LaButti K."/>
            <person name="Lindquist E.A."/>
            <person name="Lipzen A."/>
            <person name="Lundell T."/>
            <person name="Morin E."/>
            <person name="Murat C."/>
            <person name="Riley R."/>
            <person name="Ohm R."/>
            <person name="Sun H."/>
            <person name="Tunlid A."/>
            <person name="Henrissat B."/>
            <person name="Grigoriev I.V."/>
            <person name="Hibbett D.S."/>
            <person name="Martin F."/>
        </authorList>
    </citation>
    <scope>NUCLEOTIDE SEQUENCE [LARGE SCALE GENOMIC DNA]</scope>
    <source>
        <strain evidence="2 3">FD-317 M1</strain>
    </source>
</reference>
<dbReference type="Proteomes" id="UP000053593">
    <property type="component" value="Unassembled WGS sequence"/>
</dbReference>
<dbReference type="EMBL" id="KN834846">
    <property type="protein sequence ID" value="KIK52242.1"/>
    <property type="molecule type" value="Genomic_DNA"/>
</dbReference>
<dbReference type="HOGENOM" id="CLU_1408931_0_0_1"/>
<accession>A0A0D0C315</accession>
<proteinExistence type="predicted"/>
<protein>
    <submittedName>
        <fullName evidence="2">Uncharacterized protein</fullName>
    </submittedName>
</protein>
<feature type="compositionally biased region" description="Polar residues" evidence="1">
    <location>
        <begin position="33"/>
        <end position="48"/>
    </location>
</feature>